<accession>A0AAX2ELN9</accession>
<dbReference type="Proteomes" id="UP000199173">
    <property type="component" value="Unassembled WGS sequence"/>
</dbReference>
<dbReference type="EMBL" id="FOYJ01000001">
    <property type="protein sequence ID" value="SFQ97336.1"/>
    <property type="molecule type" value="Genomic_DNA"/>
</dbReference>
<evidence type="ECO:0000313" key="1">
    <source>
        <dbReference type="EMBL" id="SFQ97336.1"/>
    </source>
</evidence>
<dbReference type="EMBL" id="FPAV01000001">
    <property type="protein sequence ID" value="SFT39819.1"/>
    <property type="molecule type" value="Genomic_DNA"/>
</dbReference>
<dbReference type="Proteomes" id="UP000198760">
    <property type="component" value="Unassembled WGS sequence"/>
</dbReference>
<evidence type="ECO:0000313" key="2">
    <source>
        <dbReference type="EMBL" id="SFT39819.1"/>
    </source>
</evidence>
<proteinExistence type="predicted"/>
<sequence length="118" mass="13549">MEDDGGLKTKQGACMSLFIASRITYPLLHPFFYLTFKPSGGSTHFYWLWKITFAYQAVKPFIGQTGKGGNKFHVDHLVIKQGCIFRYHDEFSPGNIKGEHYAESHYARWYCSSDICLP</sequence>
<comment type="caution">
    <text evidence="1">The sequence shown here is derived from an EMBL/GenBank/DDBJ whole genome shotgun (WGS) entry which is preliminary data.</text>
</comment>
<protein>
    <submittedName>
        <fullName evidence="1">Uncharacterized protein</fullName>
    </submittedName>
</protein>
<dbReference type="AlphaFoldDB" id="A0AAX2ELN9"/>
<keyword evidence="3" id="KW-1185">Reference proteome</keyword>
<name>A0AAX2ELN9_9ENTR</name>
<evidence type="ECO:0000313" key="3">
    <source>
        <dbReference type="Proteomes" id="UP000198760"/>
    </source>
</evidence>
<organism evidence="1 4">
    <name type="scientific">Kosakonia radicincitans</name>
    <dbReference type="NCBI Taxonomy" id="283686"/>
    <lineage>
        <taxon>Bacteria</taxon>
        <taxon>Pseudomonadati</taxon>
        <taxon>Pseudomonadota</taxon>
        <taxon>Gammaproteobacteria</taxon>
        <taxon>Enterobacterales</taxon>
        <taxon>Enterobacteriaceae</taxon>
        <taxon>Kosakonia</taxon>
    </lineage>
</organism>
<gene>
    <name evidence="2" type="ORF">SAMN03159428_00374</name>
    <name evidence="1" type="ORF">SAMN03159514_00375</name>
</gene>
<evidence type="ECO:0000313" key="4">
    <source>
        <dbReference type="Proteomes" id="UP000199173"/>
    </source>
</evidence>
<reference evidence="3 4" key="1">
    <citation type="submission" date="2016-10" db="EMBL/GenBank/DDBJ databases">
        <authorList>
            <person name="Varghese N."/>
            <person name="Submissions S."/>
        </authorList>
    </citation>
    <scope>NUCLEOTIDE SEQUENCE [LARGE SCALE GENOMIC DNA]</scope>
    <source>
        <strain evidence="2 3">NFIX06</strain>
        <strain evidence="1 4">NFIX08</strain>
    </source>
</reference>